<dbReference type="AlphaFoldDB" id="A0AAW1PM14"/>
<evidence type="ECO:0000259" key="3">
    <source>
        <dbReference type="PROSITE" id="PS50102"/>
    </source>
</evidence>
<feature type="compositionally biased region" description="Low complexity" evidence="2">
    <location>
        <begin position="237"/>
        <end position="252"/>
    </location>
</feature>
<feature type="compositionally biased region" description="Low complexity" evidence="2">
    <location>
        <begin position="951"/>
        <end position="965"/>
    </location>
</feature>
<proteinExistence type="predicted"/>
<dbReference type="Pfam" id="PF25515">
    <property type="entry name" value="Arm_PDR"/>
    <property type="match status" value="1"/>
</dbReference>
<feature type="region of interest" description="Disordered" evidence="2">
    <location>
        <begin position="890"/>
        <end position="1046"/>
    </location>
</feature>
<dbReference type="InterPro" id="IPR012677">
    <property type="entry name" value="Nucleotide-bd_a/b_plait_sf"/>
</dbReference>
<dbReference type="Pfam" id="PF23468">
    <property type="entry name" value="ARC6"/>
    <property type="match status" value="1"/>
</dbReference>
<protein>
    <recommendedName>
        <fullName evidence="3">RRM domain-containing protein</fullName>
    </recommendedName>
</protein>
<dbReference type="PANTHER" id="PTHR33925:SF1">
    <property type="entry name" value="PROTEIN ACCUMULATION AND REPLICATION OF CHLOROPLASTS 6, CHLOROPLASTIC"/>
    <property type="match status" value="1"/>
</dbReference>
<feature type="compositionally biased region" description="Low complexity" evidence="2">
    <location>
        <begin position="259"/>
        <end position="268"/>
    </location>
</feature>
<dbReference type="InterPro" id="IPR035979">
    <property type="entry name" value="RBD_domain_sf"/>
</dbReference>
<evidence type="ECO:0000313" key="4">
    <source>
        <dbReference type="EMBL" id="KAK9809450.1"/>
    </source>
</evidence>
<feature type="compositionally biased region" description="Gly residues" evidence="2">
    <location>
        <begin position="144"/>
        <end position="154"/>
    </location>
</feature>
<dbReference type="Gene3D" id="3.30.70.330">
    <property type="match status" value="1"/>
</dbReference>
<feature type="compositionally biased region" description="Low complexity" evidence="2">
    <location>
        <begin position="176"/>
        <end position="207"/>
    </location>
</feature>
<evidence type="ECO:0000313" key="5">
    <source>
        <dbReference type="Proteomes" id="UP001465755"/>
    </source>
</evidence>
<dbReference type="SMART" id="SM00361">
    <property type="entry name" value="RRM_1"/>
    <property type="match status" value="1"/>
</dbReference>
<feature type="region of interest" description="Disordered" evidence="2">
    <location>
        <begin position="393"/>
        <end position="420"/>
    </location>
</feature>
<gene>
    <name evidence="4" type="ORF">WJX73_009262</name>
</gene>
<keyword evidence="1" id="KW-0694">RNA-binding</keyword>
<evidence type="ECO:0000256" key="2">
    <source>
        <dbReference type="SAM" id="MobiDB-lite"/>
    </source>
</evidence>
<dbReference type="InterPro" id="IPR025344">
    <property type="entry name" value="CDP1-like_IMS"/>
</dbReference>
<dbReference type="Pfam" id="PF00076">
    <property type="entry name" value="RRM_1"/>
    <property type="match status" value="1"/>
</dbReference>
<feature type="compositionally biased region" description="Low complexity" evidence="2">
    <location>
        <begin position="1016"/>
        <end position="1033"/>
    </location>
</feature>
<keyword evidence="5" id="KW-1185">Reference proteome</keyword>
<dbReference type="InterPro" id="IPR058032">
    <property type="entry name" value="CDP1-like_a_solenoid_1"/>
</dbReference>
<reference evidence="4 5" key="1">
    <citation type="journal article" date="2024" name="Nat. Commun.">
        <title>Phylogenomics reveals the evolutionary origins of lichenization in chlorophyte algae.</title>
        <authorList>
            <person name="Puginier C."/>
            <person name="Libourel C."/>
            <person name="Otte J."/>
            <person name="Skaloud P."/>
            <person name="Haon M."/>
            <person name="Grisel S."/>
            <person name="Petersen M."/>
            <person name="Berrin J.G."/>
            <person name="Delaux P.M."/>
            <person name="Dal Grande F."/>
            <person name="Keller J."/>
        </authorList>
    </citation>
    <scope>NUCLEOTIDE SEQUENCE [LARGE SCALE GENOMIC DNA]</scope>
    <source>
        <strain evidence="4 5">SAG 2036</strain>
    </source>
</reference>
<dbReference type="SUPFAM" id="SSF54928">
    <property type="entry name" value="RNA-binding domain, RBD"/>
    <property type="match status" value="1"/>
</dbReference>
<feature type="compositionally biased region" description="Pro residues" evidence="2">
    <location>
        <begin position="279"/>
        <end position="290"/>
    </location>
</feature>
<dbReference type="InterPro" id="IPR000504">
    <property type="entry name" value="RRM_dom"/>
</dbReference>
<dbReference type="GO" id="GO:0003723">
    <property type="term" value="F:RNA binding"/>
    <property type="evidence" value="ECO:0007669"/>
    <property type="project" value="UniProtKB-UniRule"/>
</dbReference>
<name>A0AAW1PM14_9CHLO</name>
<feature type="compositionally biased region" description="Basic and acidic residues" evidence="2">
    <location>
        <begin position="292"/>
        <end position="306"/>
    </location>
</feature>
<dbReference type="PANTHER" id="PTHR33925">
    <property type="entry name" value="PLASTID DIVISION PROTEIN CDP1, CHLOROPLASTIC-RELATED"/>
    <property type="match status" value="1"/>
</dbReference>
<feature type="domain" description="RRM" evidence="3">
    <location>
        <begin position="60"/>
        <end position="138"/>
    </location>
</feature>
<feature type="region of interest" description="Disordered" evidence="2">
    <location>
        <begin position="1"/>
        <end position="60"/>
    </location>
</feature>
<dbReference type="InterPro" id="IPR044685">
    <property type="entry name" value="CPD1-like"/>
</dbReference>
<dbReference type="SMART" id="SM00360">
    <property type="entry name" value="RRM"/>
    <property type="match status" value="1"/>
</dbReference>
<organism evidence="4 5">
    <name type="scientific">Symbiochloris irregularis</name>
    <dbReference type="NCBI Taxonomy" id="706552"/>
    <lineage>
        <taxon>Eukaryota</taxon>
        <taxon>Viridiplantae</taxon>
        <taxon>Chlorophyta</taxon>
        <taxon>core chlorophytes</taxon>
        <taxon>Trebouxiophyceae</taxon>
        <taxon>Trebouxiales</taxon>
        <taxon>Trebouxiaceae</taxon>
        <taxon>Symbiochloris</taxon>
    </lineage>
</organism>
<dbReference type="EMBL" id="JALJOQ010000020">
    <property type="protein sequence ID" value="KAK9809450.1"/>
    <property type="molecule type" value="Genomic_DNA"/>
</dbReference>
<feature type="compositionally biased region" description="Low complexity" evidence="2">
    <location>
        <begin position="33"/>
        <end position="51"/>
    </location>
</feature>
<feature type="compositionally biased region" description="Basic residues" evidence="2">
    <location>
        <begin position="227"/>
        <end position="236"/>
    </location>
</feature>
<comment type="caution">
    <text evidence="4">The sequence shown here is derived from an EMBL/GenBank/DDBJ whole genome shotgun (WGS) entry which is preliminary data.</text>
</comment>
<dbReference type="Pfam" id="PF13355">
    <property type="entry name" value="ARC6-like_IMS"/>
    <property type="match status" value="1"/>
</dbReference>
<feature type="compositionally biased region" description="Gly residues" evidence="2">
    <location>
        <begin position="269"/>
        <end position="278"/>
    </location>
</feature>
<dbReference type="InterPro" id="IPR057137">
    <property type="entry name" value="CDP1-like_a_solenoid_2"/>
</dbReference>
<dbReference type="Proteomes" id="UP001465755">
    <property type="component" value="Unassembled WGS sequence"/>
</dbReference>
<evidence type="ECO:0000256" key="1">
    <source>
        <dbReference type="PROSITE-ProRule" id="PRU00176"/>
    </source>
</evidence>
<dbReference type="PROSITE" id="PS50102">
    <property type="entry name" value="RRM"/>
    <property type="match status" value="1"/>
</dbReference>
<feature type="region of interest" description="Disordered" evidence="2">
    <location>
        <begin position="143"/>
        <end position="335"/>
    </location>
</feature>
<feature type="compositionally biased region" description="Low complexity" evidence="2">
    <location>
        <begin position="320"/>
        <end position="332"/>
    </location>
</feature>
<dbReference type="InterPro" id="IPR003954">
    <property type="entry name" value="RRM_euk-type"/>
</dbReference>
<accession>A0AAW1PM14</accession>
<sequence>MGLYADQLAADQDVSDYPSKVSPQLPPRRMSASPRAGRYRGSYSRSRSRSPGGDGGNDNTTVFVGNLAHDMTDRTLRDFFSTWGNVVETKIIIDMETGRSRGFGFIKFDDSRDADDAIAQADGKLLSGRNLKCNMARYPRGGAAFRGGGGGGNFRGAPRGSFRGRDNRGGGRFGSGRRSVSPGRYSPGRYSPARSDSGYSSRSHSGPGSPPAKRRRPRSPVRAPPRVGRRRARKSKSGSYSSRSRSSGSSYSTTDSALSRSPPRRGASPGAGAGGGGAAPPPAGAAPPPGQFKKELAQAKRRESELAARLAQLEGEVHTARSATQSQQAQASEMGDRLAASEKACKKYREWLSGMLECANAVVKAKQQLSTAEQALKESHDDLALYAKEADELLTSTAKPHGSRRRRREKEPRPEGEGVDVTVNGAVVHVGPADAEAALAAQASREAAKAARAAPEVEERVELPVQVHRLLQVNQAAGRETCSRVLEKLSSAPPAVGYSKNAIASRGRVLGEVGRSLEEGIKTSAGPRVAASIPYSDIPGALALLHEAGDLQSVLSWGEAWLQEHPRHQLAGDVALSVALAHCDLAAAKMDSGSADVLTCVEEMHLADSLLQQHQAGPLLQRDVAKALQEMAPQVALQQLALPLQHPQRQQRGLITLQNVLWNNGQPVWEFPSLHMDRGMFLQAACSHMTASEQVALFENAPEGAPVPGDELYQIALAHVVEAMLTFSPARITTADKMLSFLASQPRQEGDREVTVEVAVCKLLLGDTDAAEAVLGLGPEAKGAPHPDILTFVQGFSSEAGDLLPGLVALAQQWLGDVVWPSFLSADNAPCPPLQTWFEHPRVSLQLKVRRKAQDLRLHDAQNSLSAAAQAVTGAVASKWSALMRAPAHSEVAPRASLPMPEEVPYESSPLMAGPGFEQQGGHSSVTRSESLDLPPRTNAGPSRVRRKQMEQLQEAMEQAAEMQLSDVQEETVGSLQKRLAGMANTDTEARDDSEQQEPIAADTGNGSAQVPKPLAAQGAAGRPRGRTASGSAQNGGGAPAPPSSAALVAGIRTLPGEREMWASISPSAKRKRRVRALLAGVAVLGVGLLAYRSWSARAAQPGIQPPAWSFVQSLRHTKPATQDCITEQQALHLIQRWQTAKAEALGERHCTDKLPDILTGSLLQQWQDATRGLEGQQKHWELSMRHIELTAVEVTHPGETARLRATVQETAKLLDQEGAVEETLDNAVVIEYELRWQAQPKPGWLISDFKEIS</sequence>